<evidence type="ECO:0000313" key="7">
    <source>
        <dbReference type="EMBL" id="MBN8662464.1"/>
    </source>
</evidence>
<evidence type="ECO:0000256" key="1">
    <source>
        <dbReference type="ARBA" id="ARBA00001933"/>
    </source>
</evidence>
<gene>
    <name evidence="7" type="primary">ltaE</name>
    <name evidence="7" type="ORF">J0M35_18990</name>
</gene>
<organism evidence="7 8">
    <name type="scientific">Candidatus Obscuribacter phosphatis</name>
    <dbReference type="NCBI Taxonomy" id="1906157"/>
    <lineage>
        <taxon>Bacteria</taxon>
        <taxon>Bacillati</taxon>
        <taxon>Candidatus Melainabacteria</taxon>
        <taxon>Candidatus Obscuribacterales</taxon>
        <taxon>Candidatus Obscuribacteraceae</taxon>
        <taxon>Candidatus Obscuribacter</taxon>
    </lineage>
</organism>
<evidence type="ECO:0000313" key="8">
    <source>
        <dbReference type="Proteomes" id="UP000664277"/>
    </source>
</evidence>
<proteinExistence type="inferred from homology"/>
<dbReference type="GO" id="GO:0006567">
    <property type="term" value="P:L-threonine catabolic process"/>
    <property type="evidence" value="ECO:0007669"/>
    <property type="project" value="TreeGrafter"/>
</dbReference>
<dbReference type="Pfam" id="PF01212">
    <property type="entry name" value="Beta_elim_lyase"/>
    <property type="match status" value="1"/>
</dbReference>
<dbReference type="GO" id="GO:0006545">
    <property type="term" value="P:glycine biosynthetic process"/>
    <property type="evidence" value="ECO:0007669"/>
    <property type="project" value="TreeGrafter"/>
</dbReference>
<accession>A0A8J7P9W2</accession>
<dbReference type="NCBIfam" id="NF041359">
    <property type="entry name" value="GntG_guanitoxin"/>
    <property type="match status" value="1"/>
</dbReference>
<dbReference type="InterPro" id="IPR023603">
    <property type="entry name" value="Low_specificity_L-TA-like"/>
</dbReference>
<keyword evidence="3" id="KW-0663">Pyridoxal phosphate</keyword>
<dbReference type="GO" id="GO:0005829">
    <property type="term" value="C:cytosol"/>
    <property type="evidence" value="ECO:0007669"/>
    <property type="project" value="TreeGrafter"/>
</dbReference>
<evidence type="ECO:0000256" key="4">
    <source>
        <dbReference type="ARBA" id="ARBA00023239"/>
    </source>
</evidence>
<dbReference type="EC" id="4.1.2.48" evidence="7"/>
<feature type="modified residue" description="N6-(pyridoxal phosphate)lysine" evidence="5">
    <location>
        <position position="201"/>
    </location>
</feature>
<evidence type="ECO:0000256" key="5">
    <source>
        <dbReference type="PIRSR" id="PIRSR017617-1"/>
    </source>
</evidence>
<dbReference type="Proteomes" id="UP000664277">
    <property type="component" value="Unassembled WGS sequence"/>
</dbReference>
<evidence type="ECO:0000256" key="2">
    <source>
        <dbReference type="ARBA" id="ARBA00006966"/>
    </source>
</evidence>
<dbReference type="InterPro" id="IPR015424">
    <property type="entry name" value="PyrdxlP-dep_Trfase"/>
</dbReference>
<dbReference type="InterPro" id="IPR001597">
    <property type="entry name" value="ArAA_b-elim_lyase/Thr_aldolase"/>
</dbReference>
<dbReference type="PANTHER" id="PTHR48097:SF9">
    <property type="entry name" value="L-THREONINE ALDOLASE"/>
    <property type="match status" value="1"/>
</dbReference>
<dbReference type="FunFam" id="3.40.640.10:FF:000030">
    <property type="entry name" value="Low-specificity L-threonine aldolase"/>
    <property type="match status" value="1"/>
</dbReference>
<dbReference type="PIRSF" id="PIRSF017617">
    <property type="entry name" value="Thr_aldolase"/>
    <property type="match status" value="1"/>
</dbReference>
<protein>
    <submittedName>
        <fullName evidence="7">Low-specificity L-threonine aldolase</fullName>
        <ecNumber evidence="7">4.1.2.48</ecNumber>
    </submittedName>
</protein>
<evidence type="ECO:0000256" key="3">
    <source>
        <dbReference type="ARBA" id="ARBA00022898"/>
    </source>
</evidence>
<sequence length="343" mass="37420">MGQDSTIDLRSDTVTLAPEPMRRAMYEAVLGDDVYGEDPTVNALQEKVAQLTEKDAALFVASGTMGNLVACLSHCGRGDEIILGDQSHIARWEQGGVSTLGGISLRTIKNEDGMFDLGDLKRAINEDDPHRTVSKLIALENTWNGLPLTPHYLHQVKELALNHNLSVHLDGARLFNAARHFKRPLSDFTAAVDSVQLCFAKGLATPAGSIVAGSHELISKARRWRKALGGGMRQAGVLAAAAIYALDNMQERLDEDHENAKLLASGLSQIPFIKVGFGPCTNMVFFEPTTESGMDREDLVRKMKDQGILTGIEKNKGIRAVTHFGIERHDIEEAIKRIASISN</sequence>
<dbReference type="SUPFAM" id="SSF53383">
    <property type="entry name" value="PLP-dependent transferases"/>
    <property type="match status" value="1"/>
</dbReference>
<name>A0A8J7P9W2_9BACT</name>
<dbReference type="InterPro" id="IPR015421">
    <property type="entry name" value="PyrdxlP-dep_Trfase_major"/>
</dbReference>
<dbReference type="EMBL" id="JAFLCK010000039">
    <property type="protein sequence ID" value="MBN8662464.1"/>
    <property type="molecule type" value="Genomic_DNA"/>
</dbReference>
<feature type="domain" description="Aromatic amino acid beta-eliminating lyase/threonine aldolase" evidence="6">
    <location>
        <begin position="8"/>
        <end position="276"/>
    </location>
</feature>
<comment type="caution">
    <text evidence="7">The sequence shown here is derived from an EMBL/GenBank/DDBJ whole genome shotgun (WGS) entry which is preliminary data.</text>
</comment>
<keyword evidence="4 7" id="KW-0456">Lyase</keyword>
<dbReference type="InterPro" id="IPR015422">
    <property type="entry name" value="PyrdxlP-dep_Trfase_small"/>
</dbReference>
<dbReference type="PANTHER" id="PTHR48097">
    <property type="entry name" value="L-THREONINE ALDOLASE-RELATED"/>
    <property type="match status" value="1"/>
</dbReference>
<dbReference type="GO" id="GO:0008732">
    <property type="term" value="F:L-allo-threonine aldolase activity"/>
    <property type="evidence" value="ECO:0007669"/>
    <property type="project" value="TreeGrafter"/>
</dbReference>
<dbReference type="Gene3D" id="3.90.1150.10">
    <property type="entry name" value="Aspartate Aminotransferase, domain 1"/>
    <property type="match status" value="1"/>
</dbReference>
<dbReference type="NCBIfam" id="NF007825">
    <property type="entry name" value="PRK10534.1"/>
    <property type="match status" value="1"/>
</dbReference>
<dbReference type="AlphaFoldDB" id="A0A8J7P9W2"/>
<dbReference type="Gene3D" id="3.40.640.10">
    <property type="entry name" value="Type I PLP-dependent aspartate aminotransferase-like (Major domain)"/>
    <property type="match status" value="1"/>
</dbReference>
<comment type="cofactor">
    <cofactor evidence="1">
        <name>pyridoxal 5'-phosphate</name>
        <dbReference type="ChEBI" id="CHEBI:597326"/>
    </cofactor>
</comment>
<comment type="similarity">
    <text evidence="2">Belongs to the threonine aldolase family.</text>
</comment>
<reference evidence="7" key="1">
    <citation type="submission" date="2021-02" db="EMBL/GenBank/DDBJ databases">
        <title>Genome-Resolved Metagenomics of a Microbial Community Performing Photosynthetic Biological Nutrient Removal.</title>
        <authorList>
            <person name="Mcdaniel E.A."/>
        </authorList>
    </citation>
    <scope>NUCLEOTIDE SEQUENCE</scope>
    <source>
        <strain evidence="7">UWPOB_OBS1</strain>
    </source>
</reference>
<evidence type="ECO:0000259" key="6">
    <source>
        <dbReference type="Pfam" id="PF01212"/>
    </source>
</evidence>